<feature type="binding site" description="axial binding residue" evidence="3">
    <location>
        <position position="381"/>
    </location>
    <ligand>
        <name>heme</name>
        <dbReference type="ChEBI" id="CHEBI:30413"/>
    </ligand>
    <ligandPart>
        <name>Fe</name>
        <dbReference type="ChEBI" id="CHEBI:18248"/>
    </ligandPart>
</feature>
<comment type="similarity">
    <text evidence="2 4">Belongs to the cytochrome P450 family.</text>
</comment>
<evidence type="ECO:0000256" key="1">
    <source>
        <dbReference type="ARBA" id="ARBA00001971"/>
    </source>
</evidence>
<dbReference type="InterPro" id="IPR001128">
    <property type="entry name" value="Cyt_P450"/>
</dbReference>
<dbReference type="PANTHER" id="PTHR24305:SF166">
    <property type="entry name" value="CYTOCHROME P450 12A4, MITOCHONDRIAL-RELATED"/>
    <property type="match status" value="1"/>
</dbReference>
<keyword evidence="3 4" id="KW-0408">Iron</keyword>
<evidence type="ECO:0000256" key="2">
    <source>
        <dbReference type="ARBA" id="ARBA00010617"/>
    </source>
</evidence>
<dbReference type="GO" id="GO:0020037">
    <property type="term" value="F:heme binding"/>
    <property type="evidence" value="ECO:0007669"/>
    <property type="project" value="InterPro"/>
</dbReference>
<dbReference type="CDD" id="cd11053">
    <property type="entry name" value="CYP110-like"/>
    <property type="match status" value="1"/>
</dbReference>
<dbReference type="PROSITE" id="PS00086">
    <property type="entry name" value="CYTOCHROME_P450"/>
    <property type="match status" value="1"/>
</dbReference>
<keyword evidence="3 4" id="KW-0349">Heme</keyword>
<organism evidence="5 6">
    <name type="scientific">Actinophytocola xinjiangensis</name>
    <dbReference type="NCBI Taxonomy" id="485602"/>
    <lineage>
        <taxon>Bacteria</taxon>
        <taxon>Bacillati</taxon>
        <taxon>Actinomycetota</taxon>
        <taxon>Actinomycetes</taxon>
        <taxon>Pseudonocardiales</taxon>
        <taxon>Pseudonocardiaceae</taxon>
    </lineage>
</organism>
<dbReference type="InterPro" id="IPR017972">
    <property type="entry name" value="Cyt_P450_CS"/>
</dbReference>
<comment type="caution">
    <text evidence="5">The sequence shown here is derived from an EMBL/GenBank/DDBJ whole genome shotgun (WGS) entry which is preliminary data.</text>
</comment>
<dbReference type="GO" id="GO:0005506">
    <property type="term" value="F:iron ion binding"/>
    <property type="evidence" value="ECO:0007669"/>
    <property type="project" value="InterPro"/>
</dbReference>
<dbReference type="InterPro" id="IPR050121">
    <property type="entry name" value="Cytochrome_P450_monoxygenase"/>
</dbReference>
<keyword evidence="4" id="KW-0503">Monooxygenase</keyword>
<dbReference type="Pfam" id="PF00067">
    <property type="entry name" value="p450"/>
    <property type="match status" value="1"/>
</dbReference>
<dbReference type="GO" id="GO:0004497">
    <property type="term" value="F:monooxygenase activity"/>
    <property type="evidence" value="ECO:0007669"/>
    <property type="project" value="UniProtKB-KW"/>
</dbReference>
<protein>
    <recommendedName>
        <fullName evidence="7">Cytochrome P450</fullName>
    </recommendedName>
</protein>
<dbReference type="PANTHER" id="PTHR24305">
    <property type="entry name" value="CYTOCHROME P450"/>
    <property type="match status" value="1"/>
</dbReference>
<dbReference type="InterPro" id="IPR002401">
    <property type="entry name" value="Cyt_P450_E_grp-I"/>
</dbReference>
<dbReference type="AlphaFoldDB" id="A0A7Z1AZ05"/>
<dbReference type="GO" id="GO:0016705">
    <property type="term" value="F:oxidoreductase activity, acting on paired donors, with incorporation or reduction of molecular oxygen"/>
    <property type="evidence" value="ECO:0007669"/>
    <property type="project" value="InterPro"/>
</dbReference>
<gene>
    <name evidence="5" type="ORF">BLA60_14020</name>
</gene>
<dbReference type="PRINTS" id="PR00463">
    <property type="entry name" value="EP450I"/>
</dbReference>
<sequence length="441" mass="48013">MVKVMRAALNVATVASDPEGFLRRQKDLFGDPVVVRVPGSGRMVISGKPEAARELFSGPLELFAVARPNMVEPLLGPGSLIMIDGEAHRRERRLLAPAFHGERIRGYGETMRAATVAQVAGWQAGQTVDLLEFGQQVTLRVIVRAIFGVADETRGARFAAATAKLLHGYSAKLVMPAYRNTVGRLGAVSRLRARLAEFDALLTTEIEQRRASGVEGREDILSLLLSARYEDGSGLSDGELLDELRTMVVAGHETTATTLAWALYHLHREPDLAARLADELAPLGDHPDPADLAAQPYLGAVCQEALRLHPVVPIVARQLVGPWRYQGVDLVAGDTAAVAPSLLHRNPEVWPEPFVFRPDRFVERKPKPTEYVPFGGGNRRCIGATFGEYELRVVLGSVIAAARFSMPADDRARAVPRARPTNITLGPNRALALRFDGVVSR</sequence>
<dbReference type="OrthoDB" id="5290182at2"/>
<dbReference type="EMBL" id="MSIF01000005">
    <property type="protein sequence ID" value="OLF11242.1"/>
    <property type="molecule type" value="Genomic_DNA"/>
</dbReference>
<dbReference type="SUPFAM" id="SSF48264">
    <property type="entry name" value="Cytochrome P450"/>
    <property type="match status" value="1"/>
</dbReference>
<name>A0A7Z1AZ05_9PSEU</name>
<keyword evidence="6" id="KW-1185">Reference proteome</keyword>
<keyword evidence="3 4" id="KW-0479">Metal-binding</keyword>
<dbReference type="PRINTS" id="PR00385">
    <property type="entry name" value="P450"/>
</dbReference>
<evidence type="ECO:0000313" key="5">
    <source>
        <dbReference type="EMBL" id="OLF11242.1"/>
    </source>
</evidence>
<accession>A0A7Z1AZ05</accession>
<keyword evidence="4" id="KW-0560">Oxidoreductase</keyword>
<comment type="cofactor">
    <cofactor evidence="1 3">
        <name>heme</name>
        <dbReference type="ChEBI" id="CHEBI:30413"/>
    </cofactor>
</comment>
<dbReference type="Proteomes" id="UP000185696">
    <property type="component" value="Unassembled WGS sequence"/>
</dbReference>
<dbReference type="Gene3D" id="1.10.630.10">
    <property type="entry name" value="Cytochrome P450"/>
    <property type="match status" value="1"/>
</dbReference>
<dbReference type="InterPro" id="IPR036396">
    <property type="entry name" value="Cyt_P450_sf"/>
</dbReference>
<reference evidence="5 6" key="1">
    <citation type="submission" date="2016-12" db="EMBL/GenBank/DDBJ databases">
        <title>The draft genome sequence of Actinophytocola xinjiangensis.</title>
        <authorList>
            <person name="Wang W."/>
            <person name="Yuan L."/>
        </authorList>
    </citation>
    <scope>NUCLEOTIDE SEQUENCE [LARGE SCALE GENOMIC DNA]</scope>
    <source>
        <strain evidence="5 6">CGMCC 4.4663</strain>
    </source>
</reference>
<evidence type="ECO:0000256" key="4">
    <source>
        <dbReference type="RuleBase" id="RU000461"/>
    </source>
</evidence>
<evidence type="ECO:0000313" key="6">
    <source>
        <dbReference type="Proteomes" id="UP000185696"/>
    </source>
</evidence>
<evidence type="ECO:0008006" key="7">
    <source>
        <dbReference type="Google" id="ProtNLM"/>
    </source>
</evidence>
<proteinExistence type="inferred from homology"/>
<evidence type="ECO:0000256" key="3">
    <source>
        <dbReference type="PIRSR" id="PIRSR602401-1"/>
    </source>
</evidence>